<dbReference type="Pfam" id="PF00324">
    <property type="entry name" value="AA_permease"/>
    <property type="match status" value="1"/>
</dbReference>
<dbReference type="PANTHER" id="PTHR43495:SF5">
    <property type="entry name" value="GAMMA-AMINOBUTYRIC ACID PERMEASE"/>
    <property type="match status" value="1"/>
</dbReference>
<feature type="transmembrane region" description="Helical" evidence="8">
    <location>
        <begin position="335"/>
        <end position="353"/>
    </location>
</feature>
<feature type="transmembrane region" description="Helical" evidence="8">
    <location>
        <begin position="125"/>
        <end position="143"/>
    </location>
</feature>
<dbReference type="GO" id="GO:0006865">
    <property type="term" value="P:amino acid transport"/>
    <property type="evidence" value="ECO:0007669"/>
    <property type="project" value="UniProtKB-KW"/>
</dbReference>
<feature type="transmembrane region" description="Helical" evidence="8">
    <location>
        <begin position="155"/>
        <end position="179"/>
    </location>
</feature>
<feature type="transmembrane region" description="Helical" evidence="8">
    <location>
        <begin position="287"/>
        <end position="307"/>
    </location>
</feature>
<organism evidence="10 11">
    <name type="scientific">Rhodococcus wratislaviensis</name>
    <name type="common">Tsukamurella wratislaviensis</name>
    <dbReference type="NCBI Taxonomy" id="44752"/>
    <lineage>
        <taxon>Bacteria</taxon>
        <taxon>Bacillati</taxon>
        <taxon>Actinomycetota</taxon>
        <taxon>Actinomycetes</taxon>
        <taxon>Mycobacteriales</taxon>
        <taxon>Nocardiaceae</taxon>
        <taxon>Rhodococcus</taxon>
    </lineage>
</organism>
<keyword evidence="6 8" id="KW-1133">Transmembrane helix</keyword>
<dbReference type="PROSITE" id="PS00218">
    <property type="entry name" value="AMINO_ACID_PERMEASE_1"/>
    <property type="match status" value="1"/>
</dbReference>
<name>A0A402CCG9_RHOWR</name>
<keyword evidence="7 8" id="KW-0472">Membrane</keyword>
<keyword evidence="5" id="KW-0029">Amino-acid transport</keyword>
<evidence type="ECO:0000256" key="6">
    <source>
        <dbReference type="ARBA" id="ARBA00022989"/>
    </source>
</evidence>
<proteinExistence type="inferred from homology"/>
<evidence type="ECO:0000256" key="7">
    <source>
        <dbReference type="ARBA" id="ARBA00023136"/>
    </source>
</evidence>
<dbReference type="InterPro" id="IPR004841">
    <property type="entry name" value="AA-permease/SLC12A_dom"/>
</dbReference>
<reference evidence="10 11" key="1">
    <citation type="submission" date="2018-11" db="EMBL/GenBank/DDBJ databases">
        <title>Microbial catabolism of amino acid.</title>
        <authorList>
            <person name="Hibi M."/>
            <person name="Ogawa J."/>
        </authorList>
    </citation>
    <scope>NUCLEOTIDE SEQUENCE [LARGE SCALE GENOMIC DNA]</scope>
    <source>
        <strain evidence="10 11">C31-06</strain>
    </source>
</reference>
<feature type="transmembrane region" description="Helical" evidence="8">
    <location>
        <begin position="21"/>
        <end position="42"/>
    </location>
</feature>
<evidence type="ECO:0000256" key="2">
    <source>
        <dbReference type="ARBA" id="ARBA00008583"/>
    </source>
</evidence>
<feature type="transmembrane region" description="Helical" evidence="8">
    <location>
        <begin position="48"/>
        <end position="67"/>
    </location>
</feature>
<dbReference type="InterPro" id="IPR004840">
    <property type="entry name" value="Amino_acid_permease_CS"/>
</dbReference>
<keyword evidence="11" id="KW-1185">Reference proteome</keyword>
<evidence type="ECO:0000259" key="9">
    <source>
        <dbReference type="Pfam" id="PF00324"/>
    </source>
</evidence>
<dbReference type="AlphaFoldDB" id="A0A402CCG9"/>
<dbReference type="Gene3D" id="1.20.1740.10">
    <property type="entry name" value="Amino acid/polyamine transporter I"/>
    <property type="match status" value="1"/>
</dbReference>
<evidence type="ECO:0000313" key="11">
    <source>
        <dbReference type="Proteomes" id="UP000287519"/>
    </source>
</evidence>
<gene>
    <name evidence="10" type="ORF">Rhow_004930</name>
</gene>
<feature type="transmembrane region" description="Helical" evidence="8">
    <location>
        <begin position="246"/>
        <end position="267"/>
    </location>
</feature>
<dbReference type="GO" id="GO:0055085">
    <property type="term" value="P:transmembrane transport"/>
    <property type="evidence" value="ECO:0007669"/>
    <property type="project" value="InterPro"/>
</dbReference>
<evidence type="ECO:0000256" key="3">
    <source>
        <dbReference type="ARBA" id="ARBA00022448"/>
    </source>
</evidence>
<comment type="subcellular location">
    <subcellularLocation>
        <location evidence="1">Membrane</location>
        <topology evidence="1">Multi-pass membrane protein</topology>
    </subcellularLocation>
</comment>
<dbReference type="OrthoDB" id="5297508at2"/>
<keyword evidence="4 8" id="KW-0812">Transmembrane</keyword>
<sequence length="489" mass="51639">MSDLDKNPSPALQKSLKQRHLTMIAIGGVIGAGLFVGSSALLNSSGPAAIFSYAITGLVVILVMRMLGEMAVADPSTGSFAGYARKAFGNRAGFTTGWLYWFFWVVVAGAEAVIGGKLLQRWVDLPSWPMAAALLLAMVATNLRSVRNFGEFEYWFAGIKVAAIIAFLAIGACFVVGLWPGHSADVSNLTDHGGFAPNGWTVVLSGVVVAVFSMVGPEIATIAAAESEEPEKSVAKAANSVIGRVGVFYLGSVLLLAIIVPWTSIKVGQSPFVDALNVMGIPGGPDIMNAVVLVAVLSCLNSSLYTASRMMFVLANQGDAPRSVARVDKNGVPRGALLAALCVGLGCVALDYFSPTTAFAFIVNASGATILMVYLMIALSQIKLRSMLGREKARELRFKMWLFPYLSILGVVGILAVLISMFFVESTRSQISLSLGALAVTLIAYQARLKFGPGRTSTGSVEGRNIDEARDFDTEASYAVPADAAPSDR</sequence>
<feature type="transmembrane region" description="Helical" evidence="8">
    <location>
        <begin position="359"/>
        <end position="379"/>
    </location>
</feature>
<dbReference type="RefSeq" id="WP_124393395.1">
    <property type="nucleotide sequence ID" value="NZ_BHYM01000042.1"/>
</dbReference>
<dbReference type="PIRSF" id="PIRSF006060">
    <property type="entry name" value="AA_transporter"/>
    <property type="match status" value="1"/>
</dbReference>
<dbReference type="GO" id="GO:0016020">
    <property type="term" value="C:membrane"/>
    <property type="evidence" value="ECO:0007669"/>
    <property type="project" value="UniProtKB-SubCell"/>
</dbReference>
<evidence type="ECO:0000313" key="10">
    <source>
        <dbReference type="EMBL" id="GCE41271.1"/>
    </source>
</evidence>
<evidence type="ECO:0000256" key="5">
    <source>
        <dbReference type="ARBA" id="ARBA00022970"/>
    </source>
</evidence>
<evidence type="ECO:0000256" key="4">
    <source>
        <dbReference type="ARBA" id="ARBA00022692"/>
    </source>
</evidence>
<dbReference type="PANTHER" id="PTHR43495">
    <property type="entry name" value="GABA PERMEASE"/>
    <property type="match status" value="1"/>
</dbReference>
<comment type="similarity">
    <text evidence="2">Belongs to the amino acid-polyamine-organocation (APC) superfamily. Amino acid transporter (AAT) (TC 2.A.3.1) family.</text>
</comment>
<evidence type="ECO:0000256" key="1">
    <source>
        <dbReference type="ARBA" id="ARBA00004141"/>
    </source>
</evidence>
<dbReference type="FunFam" id="1.20.1740.10:FF:000001">
    <property type="entry name" value="Amino acid permease"/>
    <property type="match status" value="1"/>
</dbReference>
<dbReference type="EMBL" id="BHYM01000042">
    <property type="protein sequence ID" value="GCE41271.1"/>
    <property type="molecule type" value="Genomic_DNA"/>
</dbReference>
<feature type="transmembrane region" description="Helical" evidence="8">
    <location>
        <begin position="400"/>
        <end position="424"/>
    </location>
</feature>
<protein>
    <submittedName>
        <fullName evidence="10">Aromatic amino acid transport protein AroP</fullName>
    </submittedName>
</protein>
<feature type="domain" description="Amino acid permease/ SLC12A" evidence="9">
    <location>
        <begin position="20"/>
        <end position="430"/>
    </location>
</feature>
<keyword evidence="3" id="KW-0813">Transport</keyword>
<feature type="transmembrane region" description="Helical" evidence="8">
    <location>
        <begin position="199"/>
        <end position="225"/>
    </location>
</feature>
<evidence type="ECO:0000256" key="8">
    <source>
        <dbReference type="SAM" id="Phobius"/>
    </source>
</evidence>
<comment type="caution">
    <text evidence="10">The sequence shown here is derived from an EMBL/GenBank/DDBJ whole genome shotgun (WGS) entry which is preliminary data.</text>
</comment>
<accession>A0A402CCG9</accession>
<dbReference type="Proteomes" id="UP000287519">
    <property type="component" value="Unassembled WGS sequence"/>
</dbReference>
<feature type="transmembrane region" description="Helical" evidence="8">
    <location>
        <begin position="98"/>
        <end position="119"/>
    </location>
</feature>